<name>G2LGC4_CHLTF</name>
<evidence type="ECO:0000256" key="1">
    <source>
        <dbReference type="ARBA" id="ARBA00012513"/>
    </source>
</evidence>
<evidence type="ECO:0000313" key="12">
    <source>
        <dbReference type="Proteomes" id="UP000006791"/>
    </source>
</evidence>
<dbReference type="PROSITE" id="PS50005">
    <property type="entry name" value="TPR"/>
    <property type="match status" value="2"/>
</dbReference>
<evidence type="ECO:0000256" key="8">
    <source>
        <dbReference type="SAM" id="MobiDB-lite"/>
    </source>
</evidence>
<organism evidence="11 12">
    <name type="scientific">Chloracidobacterium thermophilum (strain B)</name>
    <dbReference type="NCBI Taxonomy" id="981222"/>
    <lineage>
        <taxon>Bacteria</taxon>
        <taxon>Pseudomonadati</taxon>
        <taxon>Acidobacteriota</taxon>
        <taxon>Terriglobia</taxon>
        <taxon>Terriglobales</taxon>
        <taxon>Acidobacteriaceae</taxon>
        <taxon>Chloracidobacterium</taxon>
    </lineage>
</organism>
<evidence type="ECO:0000256" key="9">
    <source>
        <dbReference type="SAM" id="Phobius"/>
    </source>
</evidence>
<dbReference type="InterPro" id="IPR011009">
    <property type="entry name" value="Kinase-like_dom_sf"/>
</dbReference>
<evidence type="ECO:0000256" key="7">
    <source>
        <dbReference type="PROSITE-ProRule" id="PRU00339"/>
    </source>
</evidence>
<dbReference type="Gene3D" id="3.30.200.20">
    <property type="entry name" value="Phosphorylase Kinase, domain 1"/>
    <property type="match status" value="1"/>
</dbReference>
<dbReference type="KEGG" id="ctm:Cabther_A1891"/>
<keyword evidence="4" id="KW-0547">Nucleotide-binding</keyword>
<feature type="compositionally biased region" description="Low complexity" evidence="8">
    <location>
        <begin position="337"/>
        <end position="351"/>
    </location>
</feature>
<dbReference type="SMART" id="SM00220">
    <property type="entry name" value="S_TKc"/>
    <property type="match status" value="1"/>
</dbReference>
<dbReference type="HOGENOM" id="CLU_372431_0_0_0"/>
<dbReference type="RefSeq" id="WP_014100374.1">
    <property type="nucleotide sequence ID" value="NC_016024.1"/>
</dbReference>
<dbReference type="Proteomes" id="UP000006791">
    <property type="component" value="Chromosome 1"/>
</dbReference>
<dbReference type="InterPro" id="IPR019734">
    <property type="entry name" value="TPR_rpt"/>
</dbReference>
<keyword evidence="2 11" id="KW-0723">Serine/threonine-protein kinase</keyword>
<evidence type="ECO:0000256" key="4">
    <source>
        <dbReference type="ARBA" id="ARBA00022741"/>
    </source>
</evidence>
<feature type="repeat" description="TPR" evidence="7">
    <location>
        <begin position="576"/>
        <end position="609"/>
    </location>
</feature>
<dbReference type="Gene3D" id="1.25.40.10">
    <property type="entry name" value="Tetratricopeptide repeat domain"/>
    <property type="match status" value="1"/>
</dbReference>
<dbReference type="PANTHER" id="PTHR43289">
    <property type="entry name" value="MITOGEN-ACTIVATED PROTEIN KINASE KINASE KINASE 20-RELATED"/>
    <property type="match status" value="1"/>
</dbReference>
<keyword evidence="5 11" id="KW-0418">Kinase</keyword>
<evidence type="ECO:0000256" key="2">
    <source>
        <dbReference type="ARBA" id="ARBA00022527"/>
    </source>
</evidence>
<dbReference type="PANTHER" id="PTHR43289:SF6">
    <property type="entry name" value="SERINE_THREONINE-PROTEIN KINASE NEKL-3"/>
    <property type="match status" value="1"/>
</dbReference>
<keyword evidence="12" id="KW-1185">Reference proteome</keyword>
<keyword evidence="6" id="KW-0067">ATP-binding</keyword>
<evidence type="ECO:0000259" key="10">
    <source>
        <dbReference type="PROSITE" id="PS50011"/>
    </source>
</evidence>
<protein>
    <recommendedName>
        <fullName evidence="1">non-specific serine/threonine protein kinase</fullName>
        <ecNumber evidence="1">2.7.11.1</ecNumber>
    </recommendedName>
</protein>
<keyword evidence="7" id="KW-0802">TPR repeat</keyword>
<keyword evidence="9" id="KW-1133">Transmembrane helix</keyword>
<keyword evidence="9" id="KW-0472">Membrane</keyword>
<feature type="domain" description="Protein kinase" evidence="10">
    <location>
        <begin position="45"/>
        <end position="312"/>
    </location>
</feature>
<dbReference type="GO" id="GO:0004674">
    <property type="term" value="F:protein serine/threonine kinase activity"/>
    <property type="evidence" value="ECO:0007669"/>
    <property type="project" value="UniProtKB-KW"/>
</dbReference>
<dbReference type="OrthoDB" id="111294at2"/>
<proteinExistence type="predicted"/>
<dbReference type="SUPFAM" id="SSF56112">
    <property type="entry name" value="Protein kinase-like (PK-like)"/>
    <property type="match status" value="1"/>
</dbReference>
<dbReference type="InterPro" id="IPR000719">
    <property type="entry name" value="Prot_kinase_dom"/>
</dbReference>
<evidence type="ECO:0000256" key="6">
    <source>
        <dbReference type="ARBA" id="ARBA00022840"/>
    </source>
</evidence>
<dbReference type="GO" id="GO:0005524">
    <property type="term" value="F:ATP binding"/>
    <property type="evidence" value="ECO:0007669"/>
    <property type="project" value="UniProtKB-KW"/>
</dbReference>
<sequence>MKRCPTCGTEYPDNAQFCPHDGATLVSVTAAPDDPFIGQVLAGRYEILSKLGEGGMGSVYAARHRTLGRIDAVKVLRPEAAGTDAGRRFLREAKLAASINHPNAVVIHDFGQTESGVTFLAMEYIQGQSLTKLLQREGPLPLARVVNIIRQVASALDAAHHLGVIHRDLKPDNIMVMEGDRVKVVDFGIAKAVGGQESVVPMTQVGFVVGTPHYMSPEQVMGSPLDARSDVYSLALVAYEMLTGARAFAGDSMQAQMVARLSEPPRPMSVAAPQVTVPAVIEEVVRQALARQPAERPASAGAFAAELEKALLVAENAQAVAASRAGSVQTRQQEGKASTASASSPVTAQPSSRDEQLRSPAALGASPAPLPTVVQHPPSSPPLTPHPYSGAGFYPPATPGSAPGLPSTPATVLQPGSLPPPVAPVASAPLPSALLSASPASVPASGKAKTNIWLIVGLVAAAGGVLLTLVIVAVFLAYVSTSSSEPGTEPVSGAPAPRQKGRQPDKALVSILEQSRALRESGDYESALHVVDEALAVSPTSPELRIEKAEILFEQEHFVESEDLVYGVLRSHPDYGPAYQNLGVLQYRQRKLAEAIASLKRCLELDPEPEYASYAHAGLAQIYAEQYFSDKRRFAARSNEAEMEARWALSTATRKSLEVYPRLTLATLLIDRQQYALAREQVAKLLRDNAFRKDQARALAYYQLAVVAFSERKYDEAAEAAEYAAQLDPQTEDYRKLAENLRQYRR</sequence>
<evidence type="ECO:0000256" key="3">
    <source>
        <dbReference type="ARBA" id="ARBA00022679"/>
    </source>
</evidence>
<dbReference type="FunFam" id="1.10.510.10:FF:000021">
    <property type="entry name" value="Serine/threonine protein kinase"/>
    <property type="match status" value="1"/>
</dbReference>
<dbReference type="InterPro" id="IPR011990">
    <property type="entry name" value="TPR-like_helical_dom_sf"/>
</dbReference>
<feature type="compositionally biased region" description="Polar residues" evidence="8">
    <location>
        <begin position="326"/>
        <end position="336"/>
    </location>
</feature>
<evidence type="ECO:0000313" key="11">
    <source>
        <dbReference type="EMBL" id="AEP12637.1"/>
    </source>
</evidence>
<dbReference type="Pfam" id="PF14559">
    <property type="entry name" value="TPR_19"/>
    <property type="match status" value="1"/>
</dbReference>
<dbReference type="EMBL" id="CP002514">
    <property type="protein sequence ID" value="AEP12637.1"/>
    <property type="molecule type" value="Genomic_DNA"/>
</dbReference>
<evidence type="ECO:0000256" key="5">
    <source>
        <dbReference type="ARBA" id="ARBA00022777"/>
    </source>
</evidence>
<feature type="transmembrane region" description="Helical" evidence="9">
    <location>
        <begin position="452"/>
        <end position="479"/>
    </location>
</feature>
<feature type="region of interest" description="Disordered" evidence="8">
    <location>
        <begin position="482"/>
        <end position="505"/>
    </location>
</feature>
<dbReference type="Gene3D" id="1.10.510.10">
    <property type="entry name" value="Transferase(Phosphotransferase) domain 1"/>
    <property type="match status" value="1"/>
</dbReference>
<dbReference type="Pfam" id="PF13432">
    <property type="entry name" value="TPR_16"/>
    <property type="match status" value="1"/>
</dbReference>
<dbReference type="PROSITE" id="PS00108">
    <property type="entry name" value="PROTEIN_KINASE_ST"/>
    <property type="match status" value="1"/>
</dbReference>
<reference evidence="11 12" key="1">
    <citation type="journal article" date="2012" name="Environ. Microbiol.">
        <title>Complete genome of Candidatus Chloracidobacterium thermophilum, a chlorophyll-based photoheterotroph belonging to the phylum Acidobacteria.</title>
        <authorList>
            <person name="Garcia Costas A.M."/>
            <person name="Liu Z."/>
            <person name="Tomsho L.P."/>
            <person name="Schuster S.C."/>
            <person name="Ward D.M."/>
            <person name="Bryant D.A."/>
        </authorList>
    </citation>
    <scope>NUCLEOTIDE SEQUENCE [LARGE SCALE GENOMIC DNA]</scope>
    <source>
        <strain evidence="11 12">B</strain>
    </source>
</reference>
<feature type="region of interest" description="Disordered" evidence="8">
    <location>
        <begin position="325"/>
        <end position="416"/>
    </location>
</feature>
<keyword evidence="3 11" id="KW-0808">Transferase</keyword>
<feature type="repeat" description="TPR" evidence="7">
    <location>
        <begin position="698"/>
        <end position="731"/>
    </location>
</feature>
<dbReference type="STRING" id="981222.Cabther_A1891"/>
<dbReference type="AlphaFoldDB" id="G2LGC4"/>
<accession>G2LGC4</accession>
<dbReference type="Pfam" id="PF00069">
    <property type="entry name" value="Pkinase"/>
    <property type="match status" value="1"/>
</dbReference>
<gene>
    <name evidence="11" type="ordered locus">Cabther_A1891</name>
</gene>
<dbReference type="EC" id="2.7.11.1" evidence="1"/>
<dbReference type="CDD" id="cd14014">
    <property type="entry name" value="STKc_PknB_like"/>
    <property type="match status" value="1"/>
</dbReference>
<dbReference type="InterPro" id="IPR008271">
    <property type="entry name" value="Ser/Thr_kinase_AS"/>
</dbReference>
<dbReference type="SUPFAM" id="SSF48452">
    <property type="entry name" value="TPR-like"/>
    <property type="match status" value="1"/>
</dbReference>
<dbReference type="PROSITE" id="PS50011">
    <property type="entry name" value="PROTEIN_KINASE_DOM"/>
    <property type="match status" value="1"/>
</dbReference>
<keyword evidence="9" id="KW-0812">Transmembrane</keyword>
<dbReference type="SMART" id="SM00028">
    <property type="entry name" value="TPR"/>
    <property type="match status" value="3"/>
</dbReference>